<feature type="domain" description="hAT-like transposase RNase-H fold" evidence="3">
    <location>
        <begin position="326"/>
        <end position="427"/>
    </location>
</feature>
<organism evidence="4 5">
    <name type="scientific">Hibiscus syriacus</name>
    <name type="common">Rose of Sharon</name>
    <dbReference type="NCBI Taxonomy" id="106335"/>
    <lineage>
        <taxon>Eukaryota</taxon>
        <taxon>Viridiplantae</taxon>
        <taxon>Streptophyta</taxon>
        <taxon>Embryophyta</taxon>
        <taxon>Tracheophyta</taxon>
        <taxon>Spermatophyta</taxon>
        <taxon>Magnoliopsida</taxon>
        <taxon>eudicotyledons</taxon>
        <taxon>Gunneridae</taxon>
        <taxon>Pentapetalae</taxon>
        <taxon>rosids</taxon>
        <taxon>malvids</taxon>
        <taxon>Malvales</taxon>
        <taxon>Malvaceae</taxon>
        <taxon>Malvoideae</taxon>
        <taxon>Hibiscus</taxon>
    </lineage>
</organism>
<dbReference type="GO" id="GO:0003677">
    <property type="term" value="F:DNA binding"/>
    <property type="evidence" value="ECO:0007669"/>
    <property type="project" value="UniProtKB-KW"/>
</dbReference>
<feature type="region of interest" description="Disordered" evidence="2">
    <location>
        <begin position="1"/>
        <end position="20"/>
    </location>
</feature>
<reference evidence="4" key="1">
    <citation type="submission" date="2019-09" db="EMBL/GenBank/DDBJ databases">
        <title>Draft genome information of white flower Hibiscus syriacus.</title>
        <authorList>
            <person name="Kim Y.-M."/>
        </authorList>
    </citation>
    <scope>NUCLEOTIDE SEQUENCE [LARGE SCALE GENOMIC DNA]</scope>
    <source>
        <strain evidence="4">YM2019G1</strain>
    </source>
</reference>
<evidence type="ECO:0000313" key="5">
    <source>
        <dbReference type="Proteomes" id="UP000436088"/>
    </source>
</evidence>
<evidence type="ECO:0000256" key="2">
    <source>
        <dbReference type="SAM" id="MobiDB-lite"/>
    </source>
</evidence>
<evidence type="ECO:0000313" key="4">
    <source>
        <dbReference type="EMBL" id="KAE8727288.1"/>
    </source>
</evidence>
<dbReference type="Pfam" id="PF14372">
    <property type="entry name" value="hAT-like_RNase-H"/>
    <property type="match status" value="1"/>
</dbReference>
<dbReference type="InterPro" id="IPR012337">
    <property type="entry name" value="RNaseH-like_sf"/>
</dbReference>
<name>A0A6A3CJ32_HIBSY</name>
<feature type="region of interest" description="Disordered" evidence="2">
    <location>
        <begin position="27"/>
        <end position="46"/>
    </location>
</feature>
<dbReference type="PANTHER" id="PTHR46481:SF8">
    <property type="entry name" value="ZINC FINGER BED DOMAIN-CONTAINING PROTEIN RICESLEEPER 1-LIKE"/>
    <property type="match status" value="1"/>
</dbReference>
<dbReference type="Proteomes" id="UP000436088">
    <property type="component" value="Unassembled WGS sequence"/>
</dbReference>
<evidence type="ECO:0000259" key="3">
    <source>
        <dbReference type="Pfam" id="PF14372"/>
    </source>
</evidence>
<dbReference type="EMBL" id="VEPZ02000310">
    <property type="protein sequence ID" value="KAE8727288.1"/>
    <property type="molecule type" value="Genomic_DNA"/>
</dbReference>
<protein>
    <recommendedName>
        <fullName evidence="3">hAT-like transposase RNase-H fold domain-containing protein</fullName>
    </recommendedName>
</protein>
<keyword evidence="1" id="KW-0238">DNA-binding</keyword>
<gene>
    <name evidence="4" type="ORF">F3Y22_tig00005566pilonHSYRG00018</name>
</gene>
<proteinExistence type="predicted"/>
<dbReference type="AlphaFoldDB" id="A0A6A3CJ32"/>
<accession>A0A6A3CJ32</accession>
<dbReference type="SUPFAM" id="SSF53098">
    <property type="entry name" value="Ribonuclease H-like"/>
    <property type="match status" value="1"/>
</dbReference>
<dbReference type="SUPFAM" id="SSF140996">
    <property type="entry name" value="Hermes dimerisation domain"/>
    <property type="match status" value="1"/>
</dbReference>
<dbReference type="InterPro" id="IPR052035">
    <property type="entry name" value="ZnF_BED_domain_contain"/>
</dbReference>
<dbReference type="InterPro" id="IPR025525">
    <property type="entry name" value="hAT-like_transposase_RNase-H"/>
</dbReference>
<dbReference type="PANTHER" id="PTHR46481">
    <property type="entry name" value="ZINC FINGER BED DOMAIN-CONTAINING PROTEIN 4"/>
    <property type="match status" value="1"/>
</dbReference>
<sequence>MEENKGMGNNKAQNYDSGDIMEATNVQSSKSTNEVPNLEEAHDENKEGALKLKRIKGKGKLQMNPHPRILSLVMKVTKNIVGILDHGLGIIFLKIYPVAQKVELLVIETRDSHQKTLSFQQLKKEDGQGGSSVLTSIHFDVDACRQALARMIIVDELPFKFVEGEGFRYFMSIVQPKLPIPGRISAARDCWSLYIIDNASSNDVAISYLKSRMEDWNTHPLKGEHMHVRCCAHILNLVVQDGLKEWNSSISKIMNAVRYVRASPGRMDKFRRCIKEARLLDKSIVQLDVPTRWNSTYLMLESALKFQKAFKRLGEKCVEYVMLQGAKYVTSSQYFNEHVLALITFKNMRDSGDLMLGMMAEKIKVKYDKYWGNVKNMNMLIFVAAVLDPRNKFRFVEWGMNKIYEKDIAEFMSQKVKEELHEMFEKYRFFANQGQLETCVQSSNEKRTIKIDSIDDELAVEFEKDMDLHENLNKNEVDLYLMEALEKKSNPNFDILNCPLLAQECRSSPISTDVEELVEDLEKLGLDLVPIPQLNEEQSDAESD</sequence>
<keyword evidence="5" id="KW-1185">Reference proteome</keyword>
<comment type="caution">
    <text evidence="4">The sequence shown here is derived from an EMBL/GenBank/DDBJ whole genome shotgun (WGS) entry which is preliminary data.</text>
</comment>
<evidence type="ECO:0000256" key="1">
    <source>
        <dbReference type="ARBA" id="ARBA00023125"/>
    </source>
</evidence>